<evidence type="ECO:0000313" key="2">
    <source>
        <dbReference type="Proteomes" id="UP000004994"/>
    </source>
</evidence>
<dbReference type="OMA" id="INAKCLA"/>
<dbReference type="Proteomes" id="UP000004994">
    <property type="component" value="Chromosome 9"/>
</dbReference>
<evidence type="ECO:0000313" key="1">
    <source>
        <dbReference type="EnsemblPlants" id="Solyc09g059900.1.1.1"/>
    </source>
</evidence>
<reference evidence="1" key="2">
    <citation type="submission" date="2019-01" db="UniProtKB">
        <authorList>
            <consortium name="EnsemblPlants"/>
        </authorList>
    </citation>
    <scope>IDENTIFICATION</scope>
    <source>
        <strain evidence="1">cv. Heinz 1706</strain>
    </source>
</reference>
<sequence>MDLVPHALKLMNTCTSVSSRADIEMILNVGIYILLGSQKKRGKELLHHIESINAKCLAQIQIFKSK</sequence>
<dbReference type="Gramene" id="Solyc09g059900.1.1">
    <property type="protein sequence ID" value="Solyc09g059900.1.1.1"/>
    <property type="gene ID" value="Solyc09g059900.1"/>
</dbReference>
<reference evidence="1" key="1">
    <citation type="journal article" date="2012" name="Nature">
        <title>The tomato genome sequence provides insights into fleshy fruit evolution.</title>
        <authorList>
            <consortium name="Tomato Genome Consortium"/>
        </authorList>
    </citation>
    <scope>NUCLEOTIDE SEQUENCE [LARGE SCALE GENOMIC DNA]</scope>
    <source>
        <strain evidence="1">cv. Heinz 1706</strain>
    </source>
</reference>
<accession>A0A3Q7I480</accession>
<proteinExistence type="predicted"/>
<dbReference type="InParanoid" id="A0A3Q7I480"/>
<dbReference type="EnsemblPlants" id="Solyc09g059900.1.1">
    <property type="protein sequence ID" value="Solyc09g059900.1.1.1"/>
    <property type="gene ID" value="Solyc09g059900.1"/>
</dbReference>
<dbReference type="PaxDb" id="4081-Solyc09g059900.1.1"/>
<name>A0A3Q7I480_SOLLC</name>
<organism evidence="1">
    <name type="scientific">Solanum lycopersicum</name>
    <name type="common">Tomato</name>
    <name type="synonym">Lycopersicon esculentum</name>
    <dbReference type="NCBI Taxonomy" id="4081"/>
    <lineage>
        <taxon>Eukaryota</taxon>
        <taxon>Viridiplantae</taxon>
        <taxon>Streptophyta</taxon>
        <taxon>Embryophyta</taxon>
        <taxon>Tracheophyta</taxon>
        <taxon>Spermatophyta</taxon>
        <taxon>Magnoliopsida</taxon>
        <taxon>eudicotyledons</taxon>
        <taxon>Gunneridae</taxon>
        <taxon>Pentapetalae</taxon>
        <taxon>asterids</taxon>
        <taxon>lamiids</taxon>
        <taxon>Solanales</taxon>
        <taxon>Solanaceae</taxon>
        <taxon>Solanoideae</taxon>
        <taxon>Solaneae</taxon>
        <taxon>Solanum</taxon>
        <taxon>Solanum subgen. Lycopersicon</taxon>
    </lineage>
</organism>
<protein>
    <submittedName>
        <fullName evidence="1">Uncharacterized protein</fullName>
    </submittedName>
</protein>
<dbReference type="AlphaFoldDB" id="A0A3Q7I480"/>
<keyword evidence="2" id="KW-1185">Reference proteome</keyword>